<dbReference type="AlphaFoldDB" id="A0A942US31"/>
<dbReference type="NCBIfam" id="TIGR01563">
    <property type="entry name" value="gp16_SPP1"/>
    <property type="match status" value="1"/>
</dbReference>
<name>A0A942US31_9FIRM</name>
<keyword evidence="2" id="KW-1185">Reference proteome</keyword>
<dbReference type="InterPro" id="IPR008767">
    <property type="entry name" value="Phage_SPP1_head-tail_adaptor"/>
</dbReference>
<dbReference type="EMBL" id="WSFT01000029">
    <property type="protein sequence ID" value="MBS4538214.1"/>
    <property type="molecule type" value="Genomic_DNA"/>
</dbReference>
<gene>
    <name evidence="1" type="ORF">GOQ27_07050</name>
</gene>
<accession>A0A942US31</accession>
<evidence type="ECO:0000313" key="1">
    <source>
        <dbReference type="EMBL" id="MBS4538214.1"/>
    </source>
</evidence>
<proteinExistence type="predicted"/>
<comment type="caution">
    <text evidence="1">The sequence shown here is derived from an EMBL/GenBank/DDBJ whole genome shotgun (WGS) entry which is preliminary data.</text>
</comment>
<evidence type="ECO:0000313" key="2">
    <source>
        <dbReference type="Proteomes" id="UP000724672"/>
    </source>
</evidence>
<dbReference type="Proteomes" id="UP000724672">
    <property type="component" value="Unassembled WGS sequence"/>
</dbReference>
<organism evidence="1 2">
    <name type="scientific">Anaeromonas frigoriresistens</name>
    <dbReference type="NCBI Taxonomy" id="2683708"/>
    <lineage>
        <taxon>Bacteria</taxon>
        <taxon>Bacillati</taxon>
        <taxon>Bacillota</taxon>
        <taxon>Tissierellia</taxon>
        <taxon>Tissierellales</taxon>
        <taxon>Thermohalobacteraceae</taxon>
        <taxon>Anaeromonas</taxon>
    </lineage>
</organism>
<protein>
    <submittedName>
        <fullName evidence="1">Phage head closure protein</fullName>
    </submittedName>
</protein>
<sequence>MWDEVIELGNYIETIVHGEVIQTLEWTTIFANKKSVRQSEFYEARNLGLKPELVFEVHSFEFNNNEKIRFPIGVNGKEYDIIRAYDKGEKTELTVTSFTGGEV</sequence>
<reference evidence="1" key="1">
    <citation type="submission" date="2019-12" db="EMBL/GenBank/DDBJ databases">
        <title>Clostridiaceae gen. nov. sp. nov., isolated from sediment in Xinjiang, China.</title>
        <authorList>
            <person name="Zhang R."/>
        </authorList>
    </citation>
    <scope>NUCLEOTIDE SEQUENCE</scope>
    <source>
        <strain evidence="1">D2Q-11</strain>
    </source>
</reference>
<dbReference type="RefSeq" id="WP_203366141.1">
    <property type="nucleotide sequence ID" value="NZ_WSFT01000029.1"/>
</dbReference>